<evidence type="ECO:0000313" key="2">
    <source>
        <dbReference type="EMBL" id="MBD8061473.1"/>
    </source>
</evidence>
<accession>A0ABR8YZJ1</accession>
<comment type="caution">
    <text evidence="2">The sequence shown here is derived from an EMBL/GenBank/DDBJ whole genome shotgun (WGS) entry which is preliminary data.</text>
</comment>
<sequence>MSENTPNPSEQPYDPSKDPDADPEQLEREEPFDQPSQAEGDETAGPTSSS</sequence>
<keyword evidence="3" id="KW-1185">Reference proteome</keyword>
<proteinExistence type="predicted"/>
<feature type="compositionally biased region" description="Basic and acidic residues" evidence="1">
    <location>
        <begin position="15"/>
        <end position="31"/>
    </location>
</feature>
<dbReference type="RefSeq" id="WP_251838581.1">
    <property type="nucleotide sequence ID" value="NZ_JACSPO010000001.1"/>
</dbReference>
<dbReference type="Proteomes" id="UP000661894">
    <property type="component" value="Unassembled WGS sequence"/>
</dbReference>
<evidence type="ECO:0000313" key="3">
    <source>
        <dbReference type="Proteomes" id="UP000661894"/>
    </source>
</evidence>
<feature type="region of interest" description="Disordered" evidence="1">
    <location>
        <begin position="1"/>
        <end position="50"/>
    </location>
</feature>
<gene>
    <name evidence="2" type="ORF">H9624_03940</name>
</gene>
<evidence type="ECO:0000256" key="1">
    <source>
        <dbReference type="SAM" id="MobiDB-lite"/>
    </source>
</evidence>
<reference evidence="2 3" key="1">
    <citation type="submission" date="2020-08" db="EMBL/GenBank/DDBJ databases">
        <title>A Genomic Blueprint of the Chicken Gut Microbiome.</title>
        <authorList>
            <person name="Gilroy R."/>
            <person name="Ravi A."/>
            <person name="Getino M."/>
            <person name="Pursley I."/>
            <person name="Horton D.L."/>
            <person name="Alikhan N.-F."/>
            <person name="Baker D."/>
            <person name="Gharbi K."/>
            <person name="Hall N."/>
            <person name="Watson M."/>
            <person name="Adriaenssens E.M."/>
            <person name="Foster-Nyarko E."/>
            <person name="Jarju S."/>
            <person name="Secka A."/>
            <person name="Antonio M."/>
            <person name="Oren A."/>
            <person name="Chaudhuri R."/>
            <person name="La Ragione R.M."/>
            <person name="Hildebrand F."/>
            <person name="Pallen M.J."/>
        </authorList>
    </citation>
    <scope>NUCLEOTIDE SEQUENCE [LARGE SCALE GENOMIC DNA]</scope>
    <source>
        <strain evidence="2 3">Sa1BUA1</strain>
    </source>
</reference>
<dbReference type="EMBL" id="JACSPO010000001">
    <property type="protein sequence ID" value="MBD8061473.1"/>
    <property type="molecule type" value="Genomic_DNA"/>
</dbReference>
<protein>
    <submittedName>
        <fullName evidence="2">Uncharacterized protein</fullName>
    </submittedName>
</protein>
<feature type="compositionally biased region" description="Polar residues" evidence="1">
    <location>
        <begin position="1"/>
        <end position="10"/>
    </location>
</feature>
<organism evidence="2 3">
    <name type="scientific">Oceanitalea stevensii</name>
    <dbReference type="NCBI Taxonomy" id="2763072"/>
    <lineage>
        <taxon>Bacteria</taxon>
        <taxon>Bacillati</taxon>
        <taxon>Actinomycetota</taxon>
        <taxon>Actinomycetes</taxon>
        <taxon>Micrococcales</taxon>
        <taxon>Bogoriellaceae</taxon>
        <taxon>Georgenia</taxon>
    </lineage>
</organism>
<name>A0ABR8YZJ1_9MICO</name>